<gene>
    <name evidence="8" type="ORF">QQX98_006493</name>
</gene>
<dbReference type="PROSITE" id="PS00136">
    <property type="entry name" value="SUBTILASE_ASP"/>
    <property type="match status" value="1"/>
</dbReference>
<dbReference type="InterPro" id="IPR036852">
    <property type="entry name" value="Peptidase_S8/S53_dom_sf"/>
</dbReference>
<name>A0ABR1H0S2_9HYPO</name>
<comment type="caution">
    <text evidence="8">The sequence shown here is derived from an EMBL/GenBank/DDBJ whole genome shotgun (WGS) entry which is preliminary data.</text>
</comment>
<evidence type="ECO:0000256" key="4">
    <source>
        <dbReference type="ARBA" id="ARBA00022825"/>
    </source>
</evidence>
<dbReference type="InterPro" id="IPR015500">
    <property type="entry name" value="Peptidase_S8_subtilisin-rel"/>
</dbReference>
<keyword evidence="2 5" id="KW-0645">Protease</keyword>
<comment type="similarity">
    <text evidence="1 5">Belongs to the peptidase S8 family.</text>
</comment>
<dbReference type="Gene3D" id="1.25.40.20">
    <property type="entry name" value="Ankyrin repeat-containing domain"/>
    <property type="match status" value="1"/>
</dbReference>
<dbReference type="PRINTS" id="PR00723">
    <property type="entry name" value="SUBTILISIN"/>
</dbReference>
<dbReference type="PROSITE" id="PS51892">
    <property type="entry name" value="SUBTILASE"/>
    <property type="match status" value="1"/>
</dbReference>
<feature type="domain" description="Peptidase S8/S53" evidence="7">
    <location>
        <begin position="828"/>
        <end position="1053"/>
    </location>
</feature>
<dbReference type="Proteomes" id="UP001498476">
    <property type="component" value="Unassembled WGS sequence"/>
</dbReference>
<feature type="region of interest" description="Disordered" evidence="6">
    <location>
        <begin position="283"/>
        <end position="460"/>
    </location>
</feature>
<dbReference type="InterPro" id="IPR002110">
    <property type="entry name" value="Ankyrin_rpt"/>
</dbReference>
<feature type="active site" description="Charge relay system" evidence="5">
    <location>
        <position position="873"/>
    </location>
</feature>
<accession>A0ABR1H0S2</accession>
<dbReference type="CDD" id="cd07491">
    <property type="entry name" value="Peptidases_S8_7"/>
    <property type="match status" value="1"/>
</dbReference>
<dbReference type="Pfam" id="PF12796">
    <property type="entry name" value="Ank_2"/>
    <property type="match status" value="1"/>
</dbReference>
<reference evidence="8 9" key="1">
    <citation type="journal article" date="2025" name="Microbiol. Resour. Announc.">
        <title>Draft genome sequences for Neonectria magnoliae and Neonectria punicea, canker pathogens of Liriodendron tulipifera and Acer saccharum in West Virginia.</title>
        <authorList>
            <person name="Petronek H.M."/>
            <person name="Kasson M.T."/>
            <person name="Metheny A.M."/>
            <person name="Stauder C.M."/>
            <person name="Lovett B."/>
            <person name="Lynch S.C."/>
            <person name="Garnas J.R."/>
            <person name="Kasson L.R."/>
            <person name="Stajich J.E."/>
        </authorList>
    </citation>
    <scope>NUCLEOTIDE SEQUENCE [LARGE SCALE GENOMIC DNA]</scope>
    <source>
        <strain evidence="8 9">NRRL 64653</strain>
    </source>
</reference>
<dbReference type="SUPFAM" id="SSF52743">
    <property type="entry name" value="Subtilisin-like"/>
    <property type="match status" value="1"/>
</dbReference>
<protein>
    <recommendedName>
        <fullName evidence="7">Peptidase S8/S53 domain-containing protein</fullName>
    </recommendedName>
</protein>
<dbReference type="SUPFAM" id="SSF48403">
    <property type="entry name" value="Ankyrin repeat"/>
    <property type="match status" value="1"/>
</dbReference>
<keyword evidence="9" id="KW-1185">Reference proteome</keyword>
<feature type="compositionally biased region" description="Basic and acidic residues" evidence="6">
    <location>
        <begin position="428"/>
        <end position="441"/>
    </location>
</feature>
<proteinExistence type="inferred from homology"/>
<dbReference type="SMART" id="SM00248">
    <property type="entry name" value="ANK"/>
    <property type="match status" value="3"/>
</dbReference>
<dbReference type="InterPro" id="IPR023827">
    <property type="entry name" value="Peptidase_S8_Asp-AS"/>
</dbReference>
<evidence type="ECO:0000256" key="6">
    <source>
        <dbReference type="SAM" id="MobiDB-lite"/>
    </source>
</evidence>
<sequence>MSDAEDRDSRRESDDEDDDDESDEEDDFTRMTQQATSDMRKIFNGRATEDDIDQFIRDHHEVVTQVGQDRTFLHTIVQLVYDRSNEKSVKAPHIKPLVRRLMRDYPYLLRTKNDEGQNPLYRAIHLKKNTWKLVDYMLNSCVDRQCIEDALESPCGKGESLKTCLTLAFEKGLSAEVLRNLINHASEKALKFPDGSGRTPLHCAVQYDQCSDERVDIIKLLLKKDGEAVDGQRSPGSYCPVDTFLDRKYTRKEDMVEYSVYGEHKRTARFYLAEELLRKQQEADQERAELKAPSLHGPLRTKDPPKASFREKDPKSQSNEDRDRGAKKPDLDRERRRQESEKLDENELRRKQLREEEERNRKAKEDKKQSRDQAPEHGGLRAKQARDQKDRPMTPIDSTSGLHKIQPNQKGTDHAPNTPLKRVSTHRSGIDEEKKQRDRKPPLSRKSAPKGPSPTALAKNSARIITMLKLHYMRTRSLKMATSFLYGKNIKEDIQICFDYVGLPSEIQDHVFTERFGKDRNSGIRFDEVLMYVRFPNVTVIRTGRRAPKPRALGRQDMEFFFDWLYCKGVRRILKVEVEDSGKICHSDESIQNSLDKIIVEHLDWQKVDLDPRVICQISGKSESRSSAEADPNNELVRSRNRLREVTLKWSGNNAVLRAWSEAEGLPQLQKLETINLSIPAPSDLYDTRNWVQSNLEEFQVRLNQFANENRNTGKNGHALAPNESGVTTEAVQITPPQERKVKVTVREGKGNEIPVSPSNVQKTVGRSNPITEHEWLNCMERFAGCMDIFWRRTLEISLEQLGQGHDNHSHLPKVDTQARTDLQNLKKDVVVALIDDGVDSCDSAFSGRAIEGKTFDYQDGGVRQYYISAKGHGTEMARMILKVCPMASIYSIRLKTHTSPDKGHATIDAVSAALAIEAALEKNATIISMSWTIPVPPEGSEEKRLLDSVLERACKQKVLMFCSSSDQISSTEHYPSAFRRRRFFLIGAAHDDGSAYGHAGKDNDFIFPGVNVNTTGGSSLPVYLADKTSSTKESTGSSVATALAAGLAAMITYCFKASALAIVTARTQQGKDYGAGPELVKPGDADRIAEHNILKTAFSRIGKMESGQFIPVWDRFGPASQVLEAENKYEDKLTHIMNLCSNLIER</sequence>
<dbReference type="Pfam" id="PF00082">
    <property type="entry name" value="Peptidase_S8"/>
    <property type="match status" value="1"/>
</dbReference>
<evidence type="ECO:0000256" key="5">
    <source>
        <dbReference type="PROSITE-ProRule" id="PRU01240"/>
    </source>
</evidence>
<evidence type="ECO:0000259" key="7">
    <source>
        <dbReference type="Pfam" id="PF00082"/>
    </source>
</evidence>
<dbReference type="Gene3D" id="3.40.50.200">
    <property type="entry name" value="Peptidase S8/S53 domain"/>
    <property type="match status" value="1"/>
</dbReference>
<organism evidence="8 9">
    <name type="scientific">Neonectria punicea</name>
    <dbReference type="NCBI Taxonomy" id="979145"/>
    <lineage>
        <taxon>Eukaryota</taxon>
        <taxon>Fungi</taxon>
        <taxon>Dikarya</taxon>
        <taxon>Ascomycota</taxon>
        <taxon>Pezizomycotina</taxon>
        <taxon>Sordariomycetes</taxon>
        <taxon>Hypocreomycetidae</taxon>
        <taxon>Hypocreales</taxon>
        <taxon>Nectriaceae</taxon>
        <taxon>Neonectria</taxon>
    </lineage>
</organism>
<evidence type="ECO:0000313" key="9">
    <source>
        <dbReference type="Proteomes" id="UP001498476"/>
    </source>
</evidence>
<evidence type="ECO:0000256" key="2">
    <source>
        <dbReference type="ARBA" id="ARBA00022670"/>
    </source>
</evidence>
<dbReference type="InterPro" id="IPR000209">
    <property type="entry name" value="Peptidase_S8/S53_dom"/>
</dbReference>
<evidence type="ECO:0000256" key="1">
    <source>
        <dbReference type="ARBA" id="ARBA00011073"/>
    </source>
</evidence>
<dbReference type="InterPro" id="IPR051048">
    <property type="entry name" value="Peptidase_S8/S53_subtilisin"/>
</dbReference>
<dbReference type="EMBL" id="JAZAVJ010000098">
    <property type="protein sequence ID" value="KAK7414636.1"/>
    <property type="molecule type" value="Genomic_DNA"/>
</dbReference>
<evidence type="ECO:0000256" key="3">
    <source>
        <dbReference type="ARBA" id="ARBA00022801"/>
    </source>
</evidence>
<feature type="active site" description="Charge relay system" evidence="5">
    <location>
        <position position="1039"/>
    </location>
</feature>
<feature type="region of interest" description="Disordered" evidence="6">
    <location>
        <begin position="1"/>
        <end position="38"/>
    </location>
</feature>
<keyword evidence="3 5" id="KW-0378">Hydrolase</keyword>
<evidence type="ECO:0000313" key="8">
    <source>
        <dbReference type="EMBL" id="KAK7414636.1"/>
    </source>
</evidence>
<feature type="compositionally biased region" description="Polar residues" evidence="6">
    <location>
        <begin position="396"/>
        <end position="410"/>
    </location>
</feature>
<dbReference type="PANTHER" id="PTHR43399">
    <property type="entry name" value="SUBTILISIN-RELATED"/>
    <property type="match status" value="1"/>
</dbReference>
<dbReference type="PANTHER" id="PTHR43399:SF4">
    <property type="entry name" value="CELL WALL-ASSOCIATED PROTEASE"/>
    <property type="match status" value="1"/>
</dbReference>
<feature type="active site" description="Charge relay system" evidence="5">
    <location>
        <position position="836"/>
    </location>
</feature>
<feature type="compositionally biased region" description="Acidic residues" evidence="6">
    <location>
        <begin position="14"/>
        <end position="27"/>
    </location>
</feature>
<dbReference type="InterPro" id="IPR036770">
    <property type="entry name" value="Ankyrin_rpt-contain_sf"/>
</dbReference>
<keyword evidence="4 5" id="KW-0720">Serine protease</keyword>
<feature type="compositionally biased region" description="Basic and acidic residues" evidence="6">
    <location>
        <begin position="300"/>
        <end position="392"/>
    </location>
</feature>